<dbReference type="GO" id="GO:0000272">
    <property type="term" value="P:polysaccharide catabolic process"/>
    <property type="evidence" value="ECO:0007669"/>
    <property type="project" value="UniProtKB-KW"/>
</dbReference>
<dbReference type="Pfam" id="PF00331">
    <property type="entry name" value="Glyco_hydro_10"/>
    <property type="match status" value="1"/>
</dbReference>
<reference evidence="8 9" key="1">
    <citation type="submission" date="2024-02" db="EMBL/GenBank/DDBJ databases">
        <title>Chromosome-scale genome assembly of the rough periwinkle Littorina saxatilis.</title>
        <authorList>
            <person name="De Jode A."/>
            <person name="Faria R."/>
            <person name="Formenti G."/>
            <person name="Sims Y."/>
            <person name="Smith T.P."/>
            <person name="Tracey A."/>
            <person name="Wood J.M.D."/>
            <person name="Zagrodzka Z.B."/>
            <person name="Johannesson K."/>
            <person name="Butlin R.K."/>
            <person name="Leder E.H."/>
        </authorList>
    </citation>
    <scope>NUCLEOTIDE SEQUENCE [LARGE SCALE GENOMIC DNA]</scope>
    <source>
        <strain evidence="8">Snail1</strain>
        <tissue evidence="8">Muscle</tissue>
    </source>
</reference>
<evidence type="ECO:0000313" key="9">
    <source>
        <dbReference type="Proteomes" id="UP001374579"/>
    </source>
</evidence>
<sequence length="240" mass="27191">MQVTSSDKHSGSHSVQITNRFKYFDGLAQTIHVTPGQYYHVSAWVKFLNDHPKQNIGIHMEFTFPDGKHEYPSAALHNLAVSSDGWFHLVGGFTAPDTALQKSRLYFQSGPSEQVKYAVDDVSVVPQTNQNVSRAYLDQMIDKQRKSNIKIQVHTASGINLADVQIHVLQKKKLFPFGTAVRGSKYNYNVAGGRYGDFIHKHFNWAVPENSLKWPAIEPTRGKKNFQRPLDMIHRLKSQG</sequence>
<dbReference type="InterPro" id="IPR001000">
    <property type="entry name" value="GH10_dom"/>
</dbReference>
<evidence type="ECO:0000313" key="8">
    <source>
        <dbReference type="EMBL" id="KAK7089790.1"/>
    </source>
</evidence>
<dbReference type="PANTHER" id="PTHR31490">
    <property type="entry name" value="GLYCOSYL HYDROLASE"/>
    <property type="match status" value="1"/>
</dbReference>
<dbReference type="Gene3D" id="2.60.120.260">
    <property type="entry name" value="Galactose-binding domain-like"/>
    <property type="match status" value="1"/>
</dbReference>
<comment type="similarity">
    <text evidence="1">Belongs to the glycosyl hydrolase 10 (cellulase F) family.</text>
</comment>
<keyword evidence="5" id="KW-0624">Polysaccharide degradation</keyword>
<name>A0AAN9AMS8_9CAEN</name>
<dbReference type="GO" id="GO:0031176">
    <property type="term" value="F:endo-1,4-beta-xylanase activity"/>
    <property type="evidence" value="ECO:0007669"/>
    <property type="project" value="UniProtKB-ARBA"/>
</dbReference>
<keyword evidence="3" id="KW-0378">Hydrolase</keyword>
<evidence type="ECO:0000259" key="6">
    <source>
        <dbReference type="Pfam" id="PF00331"/>
    </source>
</evidence>
<comment type="caution">
    <text evidence="8">The sequence shown here is derived from an EMBL/GenBank/DDBJ whole genome shotgun (WGS) entry which is preliminary data.</text>
</comment>
<dbReference type="AlphaFoldDB" id="A0AAN9AMS8"/>
<keyword evidence="2" id="KW-0677">Repeat</keyword>
<feature type="domain" description="GH10" evidence="6">
    <location>
        <begin position="172"/>
        <end position="230"/>
    </location>
</feature>
<evidence type="ECO:0000256" key="1">
    <source>
        <dbReference type="ARBA" id="ARBA00007495"/>
    </source>
</evidence>
<protein>
    <submittedName>
        <fullName evidence="8">Uncharacterized protein</fullName>
    </submittedName>
</protein>
<evidence type="ECO:0000259" key="7">
    <source>
        <dbReference type="Pfam" id="PF02018"/>
    </source>
</evidence>
<dbReference type="Gene3D" id="3.20.20.80">
    <property type="entry name" value="Glycosidases"/>
    <property type="match status" value="1"/>
</dbReference>
<keyword evidence="4" id="KW-0119">Carbohydrate metabolism</keyword>
<dbReference type="Proteomes" id="UP001374579">
    <property type="component" value="Unassembled WGS sequence"/>
</dbReference>
<evidence type="ECO:0000256" key="5">
    <source>
        <dbReference type="ARBA" id="ARBA00023326"/>
    </source>
</evidence>
<dbReference type="PANTHER" id="PTHR31490:SF1">
    <property type="entry name" value="ENDO-1,4-BETA-XYLANASE 1"/>
    <property type="match status" value="1"/>
</dbReference>
<dbReference type="SUPFAM" id="SSF49785">
    <property type="entry name" value="Galactose-binding domain-like"/>
    <property type="match status" value="1"/>
</dbReference>
<dbReference type="SUPFAM" id="SSF51445">
    <property type="entry name" value="(Trans)glycosidases"/>
    <property type="match status" value="1"/>
</dbReference>
<accession>A0AAN9AMS8</accession>
<keyword evidence="9" id="KW-1185">Reference proteome</keyword>
<dbReference type="InterPro" id="IPR044846">
    <property type="entry name" value="GH10"/>
</dbReference>
<gene>
    <name evidence="8" type="ORF">V1264_024344</name>
</gene>
<dbReference type="Pfam" id="PF02018">
    <property type="entry name" value="CBM_4_9"/>
    <property type="match status" value="1"/>
</dbReference>
<proteinExistence type="inferred from homology"/>
<organism evidence="8 9">
    <name type="scientific">Littorina saxatilis</name>
    <dbReference type="NCBI Taxonomy" id="31220"/>
    <lineage>
        <taxon>Eukaryota</taxon>
        <taxon>Metazoa</taxon>
        <taxon>Spiralia</taxon>
        <taxon>Lophotrochozoa</taxon>
        <taxon>Mollusca</taxon>
        <taxon>Gastropoda</taxon>
        <taxon>Caenogastropoda</taxon>
        <taxon>Littorinimorpha</taxon>
        <taxon>Littorinoidea</taxon>
        <taxon>Littorinidae</taxon>
        <taxon>Littorina</taxon>
    </lineage>
</organism>
<dbReference type="InterPro" id="IPR008979">
    <property type="entry name" value="Galactose-bd-like_sf"/>
</dbReference>
<dbReference type="InterPro" id="IPR003305">
    <property type="entry name" value="CenC_carb-bd"/>
</dbReference>
<feature type="domain" description="CBM-cenC" evidence="7">
    <location>
        <begin position="3"/>
        <end position="112"/>
    </location>
</feature>
<dbReference type="EMBL" id="JBAMIC010000526">
    <property type="protein sequence ID" value="KAK7089790.1"/>
    <property type="molecule type" value="Genomic_DNA"/>
</dbReference>
<dbReference type="InterPro" id="IPR017853">
    <property type="entry name" value="GH"/>
</dbReference>
<evidence type="ECO:0000256" key="3">
    <source>
        <dbReference type="ARBA" id="ARBA00022801"/>
    </source>
</evidence>
<evidence type="ECO:0000256" key="4">
    <source>
        <dbReference type="ARBA" id="ARBA00023277"/>
    </source>
</evidence>
<evidence type="ECO:0000256" key="2">
    <source>
        <dbReference type="ARBA" id="ARBA00022737"/>
    </source>
</evidence>